<dbReference type="InterPro" id="IPR007327">
    <property type="entry name" value="TPD52"/>
</dbReference>
<protein>
    <submittedName>
        <fullName evidence="4">Tumor protein D53 isoform X5</fullName>
    </submittedName>
</protein>
<evidence type="ECO:0000313" key="5">
    <source>
        <dbReference type="Proteomes" id="UP001205998"/>
    </source>
</evidence>
<dbReference type="GO" id="GO:2001235">
    <property type="term" value="P:positive regulation of apoptotic signaling pathway"/>
    <property type="evidence" value="ECO:0007669"/>
    <property type="project" value="TreeGrafter"/>
</dbReference>
<feature type="non-terminal residue" evidence="4">
    <location>
        <position position="1"/>
    </location>
</feature>
<dbReference type="PANTHER" id="PTHR19307">
    <property type="entry name" value="TUMOR PROTEIN D52"/>
    <property type="match status" value="1"/>
</dbReference>
<keyword evidence="2" id="KW-0175">Coiled coil</keyword>
<evidence type="ECO:0000313" key="4">
    <source>
        <dbReference type="EMBL" id="KAI5615054.1"/>
    </source>
</evidence>
<dbReference type="GO" id="GO:0005737">
    <property type="term" value="C:cytoplasm"/>
    <property type="evidence" value="ECO:0007669"/>
    <property type="project" value="TreeGrafter"/>
</dbReference>
<proteinExistence type="inferred from homology"/>
<comment type="caution">
    <text evidence="4">The sequence shown here is derived from an EMBL/GenBank/DDBJ whole genome shotgun (WGS) entry which is preliminary data.</text>
</comment>
<dbReference type="PANTHER" id="PTHR19307:SF8">
    <property type="entry name" value="TUMOR PROTEIN D53"/>
    <property type="match status" value="1"/>
</dbReference>
<dbReference type="AlphaFoldDB" id="A0AAD5AFY1"/>
<feature type="non-terminal residue" evidence="4">
    <location>
        <position position="124"/>
    </location>
</feature>
<keyword evidence="5" id="KW-1185">Reference proteome</keyword>
<dbReference type="Pfam" id="PF04201">
    <property type="entry name" value="TPD52"/>
    <property type="match status" value="1"/>
</dbReference>
<reference evidence="4" key="1">
    <citation type="submission" date="2018-07" db="EMBL/GenBank/DDBJ databases">
        <title>Comparative genomics of catfishes provides insights into carnivory and benthic adaptation.</title>
        <authorList>
            <person name="Zhang Y."/>
            <person name="Wang D."/>
            <person name="Peng Z."/>
            <person name="Zheng S."/>
            <person name="Shao F."/>
            <person name="Tao W."/>
        </authorList>
    </citation>
    <scope>NUCLEOTIDE SEQUENCE</scope>
    <source>
        <strain evidence="4">Chongqing</strain>
    </source>
</reference>
<gene>
    <name evidence="4" type="ORF">C0J50_3279</name>
</gene>
<dbReference type="Proteomes" id="UP001205998">
    <property type="component" value="Unassembled WGS sequence"/>
</dbReference>
<evidence type="ECO:0000256" key="2">
    <source>
        <dbReference type="ARBA" id="ARBA00023054"/>
    </source>
</evidence>
<dbReference type="EMBL" id="MU556250">
    <property type="protein sequence ID" value="KAI5615054.1"/>
    <property type="molecule type" value="Genomic_DNA"/>
</dbReference>
<sequence length="124" mass="13877">PDQDVEEGIRSEAELNNTITDEERKELQNDLIKLEEEIVTLKQVLASKEKHQAELKHRLGLTTLSELKQNLSKSWNGVQSSTVYKKTSETLSTAGQKTTSAISNFGTAVSKKIGDMRYSSFIFS</sequence>
<feature type="region of interest" description="Disordered" evidence="3">
    <location>
        <begin position="1"/>
        <end position="22"/>
    </location>
</feature>
<comment type="similarity">
    <text evidence="1">Belongs to the TPD52 family.</text>
</comment>
<organism evidence="4 5">
    <name type="scientific">Silurus asotus</name>
    <name type="common">Amur catfish</name>
    <name type="synonym">Parasilurus asotus</name>
    <dbReference type="NCBI Taxonomy" id="30991"/>
    <lineage>
        <taxon>Eukaryota</taxon>
        <taxon>Metazoa</taxon>
        <taxon>Chordata</taxon>
        <taxon>Craniata</taxon>
        <taxon>Vertebrata</taxon>
        <taxon>Euteleostomi</taxon>
        <taxon>Actinopterygii</taxon>
        <taxon>Neopterygii</taxon>
        <taxon>Teleostei</taxon>
        <taxon>Ostariophysi</taxon>
        <taxon>Siluriformes</taxon>
        <taxon>Siluridae</taxon>
        <taxon>Silurus</taxon>
    </lineage>
</organism>
<name>A0AAD5AFY1_SILAS</name>
<accession>A0AAD5AFY1</accession>
<evidence type="ECO:0000256" key="1">
    <source>
        <dbReference type="ARBA" id="ARBA00005702"/>
    </source>
</evidence>
<evidence type="ECO:0000256" key="3">
    <source>
        <dbReference type="SAM" id="MobiDB-lite"/>
    </source>
</evidence>